<name>A0ACC0IIH8_9ERIC</name>
<organism evidence="1 2">
    <name type="scientific">Camellia lanceoleosa</name>
    <dbReference type="NCBI Taxonomy" id="1840588"/>
    <lineage>
        <taxon>Eukaryota</taxon>
        <taxon>Viridiplantae</taxon>
        <taxon>Streptophyta</taxon>
        <taxon>Embryophyta</taxon>
        <taxon>Tracheophyta</taxon>
        <taxon>Spermatophyta</taxon>
        <taxon>Magnoliopsida</taxon>
        <taxon>eudicotyledons</taxon>
        <taxon>Gunneridae</taxon>
        <taxon>Pentapetalae</taxon>
        <taxon>asterids</taxon>
        <taxon>Ericales</taxon>
        <taxon>Theaceae</taxon>
        <taxon>Camellia</taxon>
    </lineage>
</organism>
<evidence type="ECO:0000313" key="2">
    <source>
        <dbReference type="Proteomes" id="UP001060215"/>
    </source>
</evidence>
<sequence>MISTANLTPQAGQIIRLKVRRLYEVCSNVNEHYCGSSSMIVSMRKRLLHSLALVFGCIIASSLVKLGGVRCKSTLKKQHKC</sequence>
<comment type="caution">
    <text evidence="1">The sequence shown here is derived from an EMBL/GenBank/DDBJ whole genome shotgun (WGS) entry which is preliminary data.</text>
</comment>
<keyword evidence="2" id="KW-1185">Reference proteome</keyword>
<dbReference type="Proteomes" id="UP001060215">
    <property type="component" value="Chromosome 3"/>
</dbReference>
<evidence type="ECO:0000313" key="1">
    <source>
        <dbReference type="EMBL" id="KAI8025360.1"/>
    </source>
</evidence>
<proteinExistence type="predicted"/>
<gene>
    <name evidence="1" type="ORF">LOK49_LG02G01459</name>
</gene>
<dbReference type="EMBL" id="CM045760">
    <property type="protein sequence ID" value="KAI8025360.1"/>
    <property type="molecule type" value="Genomic_DNA"/>
</dbReference>
<reference evidence="1 2" key="1">
    <citation type="journal article" date="2022" name="Plant J.">
        <title>Chromosome-level genome of Camellia lanceoleosa provides a valuable resource for understanding genome evolution and self-incompatibility.</title>
        <authorList>
            <person name="Gong W."/>
            <person name="Xiao S."/>
            <person name="Wang L."/>
            <person name="Liao Z."/>
            <person name="Chang Y."/>
            <person name="Mo W."/>
            <person name="Hu G."/>
            <person name="Li W."/>
            <person name="Zhao G."/>
            <person name="Zhu H."/>
            <person name="Hu X."/>
            <person name="Ji K."/>
            <person name="Xiang X."/>
            <person name="Song Q."/>
            <person name="Yuan D."/>
            <person name="Jin S."/>
            <person name="Zhang L."/>
        </authorList>
    </citation>
    <scope>NUCLEOTIDE SEQUENCE [LARGE SCALE GENOMIC DNA]</scope>
    <source>
        <strain evidence="1">SQ_2022a</strain>
    </source>
</reference>
<protein>
    <submittedName>
        <fullName evidence="1">Uncharacterized protein</fullName>
    </submittedName>
</protein>
<accession>A0ACC0IIH8</accession>